<organism evidence="7 8">
    <name type="scientific">Novosphingobium pentaromativorans</name>
    <dbReference type="NCBI Taxonomy" id="205844"/>
    <lineage>
        <taxon>Bacteria</taxon>
        <taxon>Pseudomonadati</taxon>
        <taxon>Pseudomonadota</taxon>
        <taxon>Alphaproteobacteria</taxon>
        <taxon>Sphingomonadales</taxon>
        <taxon>Sphingomonadaceae</taxon>
        <taxon>Novosphingobium</taxon>
    </lineage>
</organism>
<dbReference type="PANTHER" id="PTHR23521">
    <property type="entry name" value="TRANSPORTER MFS SUPERFAMILY"/>
    <property type="match status" value="1"/>
</dbReference>
<keyword evidence="1 5" id="KW-0812">Transmembrane</keyword>
<feature type="transmembrane region" description="Helical" evidence="5">
    <location>
        <begin position="265"/>
        <end position="282"/>
    </location>
</feature>
<dbReference type="EMBL" id="QFPX01000025">
    <property type="protein sequence ID" value="PZQ51765.1"/>
    <property type="molecule type" value="Genomic_DNA"/>
</dbReference>
<dbReference type="InterPro" id="IPR036259">
    <property type="entry name" value="MFS_trans_sf"/>
</dbReference>
<gene>
    <name evidence="7" type="ORF">DI555_21010</name>
</gene>
<dbReference type="PANTHER" id="PTHR23521:SF3">
    <property type="entry name" value="MFS TRANSPORTER"/>
    <property type="match status" value="1"/>
</dbReference>
<name>A0A2W5NLU5_9SPHN</name>
<feature type="transmembrane region" description="Helical" evidence="5">
    <location>
        <begin position="39"/>
        <end position="59"/>
    </location>
</feature>
<dbReference type="GO" id="GO:0005886">
    <property type="term" value="C:plasma membrane"/>
    <property type="evidence" value="ECO:0007669"/>
    <property type="project" value="TreeGrafter"/>
</dbReference>
<feature type="transmembrane region" description="Helical" evidence="5">
    <location>
        <begin position="162"/>
        <end position="182"/>
    </location>
</feature>
<evidence type="ECO:0000256" key="2">
    <source>
        <dbReference type="ARBA" id="ARBA00022989"/>
    </source>
</evidence>
<feature type="transmembrane region" description="Helical" evidence="5">
    <location>
        <begin position="345"/>
        <end position="372"/>
    </location>
</feature>
<reference evidence="7 8" key="1">
    <citation type="submission" date="2017-08" db="EMBL/GenBank/DDBJ databases">
        <title>Infants hospitalized years apart are colonized by the same room-sourced microbial strains.</title>
        <authorList>
            <person name="Brooks B."/>
            <person name="Olm M.R."/>
            <person name="Firek B.A."/>
            <person name="Baker R."/>
            <person name="Thomas B.C."/>
            <person name="Morowitz M.J."/>
            <person name="Banfield J.F."/>
        </authorList>
    </citation>
    <scope>NUCLEOTIDE SEQUENCE [LARGE SCALE GENOMIC DNA]</scope>
    <source>
        <strain evidence="7">S2_005_002_R2_33</strain>
    </source>
</reference>
<dbReference type="GO" id="GO:0022857">
    <property type="term" value="F:transmembrane transporter activity"/>
    <property type="evidence" value="ECO:0007669"/>
    <property type="project" value="InterPro"/>
</dbReference>
<dbReference type="Proteomes" id="UP000249082">
    <property type="component" value="Unassembled WGS sequence"/>
</dbReference>
<dbReference type="CDD" id="cd17477">
    <property type="entry name" value="MFS_YcaD_like"/>
    <property type="match status" value="1"/>
</dbReference>
<feature type="transmembrane region" description="Helical" evidence="5">
    <location>
        <begin position="202"/>
        <end position="224"/>
    </location>
</feature>
<dbReference type="InterPro" id="IPR047200">
    <property type="entry name" value="MFS_YcaD-like"/>
</dbReference>
<evidence type="ECO:0000313" key="8">
    <source>
        <dbReference type="Proteomes" id="UP000249082"/>
    </source>
</evidence>
<dbReference type="Gene3D" id="1.20.1250.20">
    <property type="entry name" value="MFS general substrate transporter like domains"/>
    <property type="match status" value="2"/>
</dbReference>
<evidence type="ECO:0000259" key="6">
    <source>
        <dbReference type="PROSITE" id="PS50850"/>
    </source>
</evidence>
<dbReference type="PROSITE" id="PS50850">
    <property type="entry name" value="MFS"/>
    <property type="match status" value="1"/>
</dbReference>
<evidence type="ECO:0000256" key="1">
    <source>
        <dbReference type="ARBA" id="ARBA00022692"/>
    </source>
</evidence>
<feature type="transmembrane region" description="Helical" evidence="5">
    <location>
        <begin position="236"/>
        <end position="253"/>
    </location>
</feature>
<proteinExistence type="predicted"/>
<feature type="region of interest" description="Disordered" evidence="4">
    <location>
        <begin position="402"/>
        <end position="422"/>
    </location>
</feature>
<dbReference type="InterPro" id="IPR020846">
    <property type="entry name" value="MFS_dom"/>
</dbReference>
<evidence type="ECO:0000256" key="4">
    <source>
        <dbReference type="SAM" id="MobiDB-lite"/>
    </source>
</evidence>
<feature type="transmembrane region" description="Helical" evidence="5">
    <location>
        <begin position="131"/>
        <end position="150"/>
    </location>
</feature>
<evidence type="ECO:0000256" key="5">
    <source>
        <dbReference type="SAM" id="Phobius"/>
    </source>
</evidence>
<feature type="transmembrane region" description="Helical" evidence="5">
    <location>
        <begin position="288"/>
        <end position="310"/>
    </location>
</feature>
<feature type="transmembrane region" description="Helical" evidence="5">
    <location>
        <begin position="322"/>
        <end position="339"/>
    </location>
</feature>
<keyword evidence="2 5" id="KW-1133">Transmembrane helix</keyword>
<accession>A0A2W5NLU5</accession>
<feature type="transmembrane region" description="Helical" evidence="5">
    <location>
        <begin position="71"/>
        <end position="90"/>
    </location>
</feature>
<sequence>MLKAILPVRSLLIAIFLLMAGGGFLNTLVALRLERAGSGALAIGLVGTAYFAGLTLGSVRVPALVGRIGHIRAFAAFVTLLSADTLAYALHTHAVFWGALRFLDGLCLAGIYVCVESWLNERAEPDRRGMVLAGYMIMLYGGQAAGQFLIRLGAGGPAVPLLVGSILISLAAIPVLLTRIAAPETGDFAPLPFRELYQTSPLGMVGAGLTGVMLGAFYALGAVFARRLGMDLSQTTLFMSVVILGGVVLQWPLGWLSDRIDRRKVIVLAFAGTLAAALTIALTAEAGVLLLGLGALFGGLSFALYPLCAAHTNDHLAPEKRVAASGGLVLVYSLGAAAGPATGSLAVSLTGASGLFLFIAACASAALSFALLRQAKSAPVPAHLQENYVGLPRTSPLAASLDPLASETSAAPDEPGETGSRH</sequence>
<keyword evidence="3 5" id="KW-0472">Membrane</keyword>
<feature type="domain" description="Major facilitator superfamily (MFS) profile" evidence="6">
    <location>
        <begin position="196"/>
        <end position="422"/>
    </location>
</feature>
<dbReference type="Pfam" id="PF07690">
    <property type="entry name" value="MFS_1"/>
    <property type="match status" value="1"/>
</dbReference>
<evidence type="ECO:0000256" key="3">
    <source>
        <dbReference type="ARBA" id="ARBA00023136"/>
    </source>
</evidence>
<evidence type="ECO:0000313" key="7">
    <source>
        <dbReference type="EMBL" id="PZQ51765.1"/>
    </source>
</evidence>
<feature type="transmembrane region" description="Helical" evidence="5">
    <location>
        <begin position="12"/>
        <end position="33"/>
    </location>
</feature>
<dbReference type="InterPro" id="IPR011701">
    <property type="entry name" value="MFS"/>
</dbReference>
<dbReference type="SUPFAM" id="SSF103473">
    <property type="entry name" value="MFS general substrate transporter"/>
    <property type="match status" value="1"/>
</dbReference>
<feature type="transmembrane region" description="Helical" evidence="5">
    <location>
        <begin position="96"/>
        <end position="119"/>
    </location>
</feature>
<protein>
    <submittedName>
        <fullName evidence="7">MFS transporter</fullName>
    </submittedName>
</protein>
<dbReference type="AlphaFoldDB" id="A0A2W5NLU5"/>
<comment type="caution">
    <text evidence="7">The sequence shown here is derived from an EMBL/GenBank/DDBJ whole genome shotgun (WGS) entry which is preliminary data.</text>
</comment>